<keyword evidence="14" id="KW-0675">Receptor</keyword>
<evidence type="ECO:0000256" key="14">
    <source>
        <dbReference type="ARBA" id="ARBA00023170"/>
    </source>
</evidence>
<name>A0A934N852_9BACT</name>
<dbReference type="Pfam" id="PF12810">
    <property type="entry name" value="ALK_LTK_GRD"/>
    <property type="match status" value="1"/>
</dbReference>
<evidence type="ECO:0000256" key="11">
    <source>
        <dbReference type="ARBA" id="ARBA00023136"/>
    </source>
</evidence>
<evidence type="ECO:0000256" key="7">
    <source>
        <dbReference type="ARBA" id="ARBA00022741"/>
    </source>
</evidence>
<keyword evidence="11" id="KW-0472">Membrane</keyword>
<dbReference type="GO" id="GO:0005524">
    <property type="term" value="F:ATP binding"/>
    <property type="evidence" value="ECO:0007669"/>
    <property type="project" value="UniProtKB-KW"/>
</dbReference>
<keyword evidence="8" id="KW-0418">Kinase</keyword>
<feature type="signal peptide" evidence="17">
    <location>
        <begin position="1"/>
        <end position="30"/>
    </location>
</feature>
<evidence type="ECO:0000313" key="20">
    <source>
        <dbReference type="Proteomes" id="UP000612893"/>
    </source>
</evidence>
<reference evidence="19" key="1">
    <citation type="submission" date="2020-10" db="EMBL/GenBank/DDBJ databases">
        <title>Ca. Dormibacterota MAGs.</title>
        <authorList>
            <person name="Montgomery K."/>
        </authorList>
    </citation>
    <scope>NUCLEOTIDE SEQUENCE [LARGE SCALE GENOMIC DNA]</scope>
    <source>
        <strain evidence="19">SC8812_S17_10</strain>
    </source>
</reference>
<evidence type="ECO:0000256" key="12">
    <source>
        <dbReference type="ARBA" id="ARBA00023137"/>
    </source>
</evidence>
<evidence type="ECO:0000313" key="19">
    <source>
        <dbReference type="EMBL" id="MBJ7597618.1"/>
    </source>
</evidence>
<dbReference type="EC" id="2.7.10.1" evidence="2"/>
<evidence type="ECO:0000256" key="8">
    <source>
        <dbReference type="ARBA" id="ARBA00022777"/>
    </source>
</evidence>
<dbReference type="RefSeq" id="WP_338199994.1">
    <property type="nucleotide sequence ID" value="NZ_JAEKNR010000071.1"/>
</dbReference>
<feature type="non-terminal residue" evidence="19">
    <location>
        <position position="159"/>
    </location>
</feature>
<keyword evidence="7" id="KW-0547">Nucleotide-binding</keyword>
<keyword evidence="3" id="KW-1003">Cell membrane</keyword>
<evidence type="ECO:0000256" key="15">
    <source>
        <dbReference type="ARBA" id="ARBA00023180"/>
    </source>
</evidence>
<feature type="domain" description="ALK/LTK-like glycine-rich" evidence="18">
    <location>
        <begin position="59"/>
        <end position="141"/>
    </location>
</feature>
<feature type="compositionally biased region" description="Gly residues" evidence="16">
    <location>
        <begin position="107"/>
        <end position="121"/>
    </location>
</feature>
<dbReference type="InterPro" id="IPR055163">
    <property type="entry name" value="ALK/LTK-like_GRD"/>
</dbReference>
<evidence type="ECO:0000256" key="17">
    <source>
        <dbReference type="SAM" id="SignalP"/>
    </source>
</evidence>
<dbReference type="GO" id="GO:0005886">
    <property type="term" value="C:plasma membrane"/>
    <property type="evidence" value="ECO:0007669"/>
    <property type="project" value="UniProtKB-SubCell"/>
</dbReference>
<evidence type="ECO:0000256" key="1">
    <source>
        <dbReference type="ARBA" id="ARBA00004251"/>
    </source>
</evidence>
<protein>
    <recommendedName>
        <fullName evidence="2">receptor protein-tyrosine kinase</fullName>
        <ecNumber evidence="2">2.7.10.1</ecNumber>
    </recommendedName>
</protein>
<gene>
    <name evidence="19" type="ORF">JF922_05975</name>
</gene>
<feature type="region of interest" description="Disordered" evidence="16">
    <location>
        <begin position="107"/>
        <end position="136"/>
    </location>
</feature>
<comment type="subcellular location">
    <subcellularLocation>
        <location evidence="1">Cell membrane</location>
        <topology evidence="1">Single-pass type I membrane protein</topology>
    </subcellularLocation>
</comment>
<evidence type="ECO:0000256" key="5">
    <source>
        <dbReference type="ARBA" id="ARBA00022692"/>
    </source>
</evidence>
<comment type="caution">
    <text evidence="19">The sequence shown here is derived from an EMBL/GenBank/DDBJ whole genome shotgun (WGS) entry which is preliminary data.</text>
</comment>
<dbReference type="EMBL" id="JAEKNR010000071">
    <property type="protein sequence ID" value="MBJ7597618.1"/>
    <property type="molecule type" value="Genomic_DNA"/>
</dbReference>
<evidence type="ECO:0000256" key="2">
    <source>
        <dbReference type="ARBA" id="ARBA00011902"/>
    </source>
</evidence>
<feature type="chain" id="PRO_5036782241" description="receptor protein-tyrosine kinase" evidence="17">
    <location>
        <begin position="31"/>
        <end position="159"/>
    </location>
</feature>
<keyword evidence="9" id="KW-0067">ATP-binding</keyword>
<keyword evidence="20" id="KW-1185">Reference proteome</keyword>
<keyword evidence="15" id="KW-0325">Glycoprotein</keyword>
<accession>A0A934N852</accession>
<evidence type="ECO:0000256" key="3">
    <source>
        <dbReference type="ARBA" id="ARBA00022475"/>
    </source>
</evidence>
<dbReference type="Proteomes" id="UP000612893">
    <property type="component" value="Unassembled WGS sequence"/>
</dbReference>
<evidence type="ECO:0000256" key="13">
    <source>
        <dbReference type="ARBA" id="ARBA00023157"/>
    </source>
</evidence>
<evidence type="ECO:0000256" key="4">
    <source>
        <dbReference type="ARBA" id="ARBA00022679"/>
    </source>
</evidence>
<keyword evidence="6 17" id="KW-0732">Signal</keyword>
<organism evidence="19 20">
    <name type="scientific">Candidatus Nephthysia bennettiae</name>
    <dbReference type="NCBI Taxonomy" id="3127016"/>
    <lineage>
        <taxon>Bacteria</taxon>
        <taxon>Bacillati</taxon>
        <taxon>Candidatus Dormiibacterota</taxon>
        <taxon>Candidatus Dormibacteria</taxon>
        <taxon>Candidatus Dormibacterales</taxon>
        <taxon>Candidatus Dormibacteraceae</taxon>
        <taxon>Candidatus Nephthysia</taxon>
    </lineage>
</organism>
<evidence type="ECO:0000256" key="16">
    <source>
        <dbReference type="SAM" id="MobiDB-lite"/>
    </source>
</evidence>
<sequence>MRLICHSRPAWILAASTAALSVGFSLSVPAAVAARPLTFSFTGGEQSFVVPAGVHSLEVRLVGAPGADGPAYSPALPAGGGRGAVMTGRLPVIPLATVYVEVGGPGQGSTGGFNGGGGGGRRGSRSREGGGGGGSTDLRLCSAGSCQGGPGASLTSRLV</sequence>
<keyword evidence="12" id="KW-0829">Tyrosine-protein kinase</keyword>
<evidence type="ECO:0000256" key="6">
    <source>
        <dbReference type="ARBA" id="ARBA00022729"/>
    </source>
</evidence>
<dbReference type="GO" id="GO:0004714">
    <property type="term" value="F:transmembrane receptor protein tyrosine kinase activity"/>
    <property type="evidence" value="ECO:0007669"/>
    <property type="project" value="UniProtKB-EC"/>
</dbReference>
<keyword evidence="4" id="KW-0808">Transferase</keyword>
<evidence type="ECO:0000256" key="9">
    <source>
        <dbReference type="ARBA" id="ARBA00022840"/>
    </source>
</evidence>
<evidence type="ECO:0000259" key="18">
    <source>
        <dbReference type="Pfam" id="PF12810"/>
    </source>
</evidence>
<keyword evidence="10" id="KW-1133">Transmembrane helix</keyword>
<keyword evidence="13" id="KW-1015">Disulfide bond</keyword>
<evidence type="ECO:0000256" key="10">
    <source>
        <dbReference type="ARBA" id="ARBA00022989"/>
    </source>
</evidence>
<keyword evidence="5" id="KW-0812">Transmembrane</keyword>
<proteinExistence type="predicted"/>
<dbReference type="AlphaFoldDB" id="A0A934N852"/>